<dbReference type="OrthoDB" id="10265007at2759"/>
<protein>
    <submittedName>
        <fullName evidence="5">Serine/threonine protein phosphatase 2A regulatory subunit B'' subunit gamma</fullName>
    </submittedName>
</protein>
<evidence type="ECO:0000256" key="1">
    <source>
        <dbReference type="ARBA" id="ARBA00004496"/>
    </source>
</evidence>
<gene>
    <name evidence="5" type="ORF">RFI_06146</name>
</gene>
<dbReference type="Gene3D" id="1.10.238.10">
    <property type="entry name" value="EF-hand"/>
    <property type="match status" value="1"/>
</dbReference>
<dbReference type="EMBL" id="ASPP01005202">
    <property type="protein sequence ID" value="ETO30975.1"/>
    <property type="molecule type" value="Genomic_DNA"/>
</dbReference>
<dbReference type="Proteomes" id="UP000023152">
    <property type="component" value="Unassembled WGS sequence"/>
</dbReference>
<accession>X6NXE5</accession>
<dbReference type="AlphaFoldDB" id="X6NXE5"/>
<evidence type="ECO:0000313" key="6">
    <source>
        <dbReference type="Proteomes" id="UP000023152"/>
    </source>
</evidence>
<keyword evidence="4" id="KW-0812">Transmembrane</keyword>
<dbReference type="SUPFAM" id="SSF47473">
    <property type="entry name" value="EF-hand"/>
    <property type="match status" value="1"/>
</dbReference>
<dbReference type="InterPro" id="IPR039865">
    <property type="entry name" value="PPP2R3C"/>
</dbReference>
<feature type="compositionally biased region" description="Polar residues" evidence="3">
    <location>
        <begin position="114"/>
        <end position="132"/>
    </location>
</feature>
<dbReference type="InterPro" id="IPR011992">
    <property type="entry name" value="EF-hand-dom_pair"/>
</dbReference>
<proteinExistence type="predicted"/>
<evidence type="ECO:0000313" key="5">
    <source>
        <dbReference type="EMBL" id="ETO30975.1"/>
    </source>
</evidence>
<dbReference type="GO" id="GO:0030865">
    <property type="term" value="P:cortical cytoskeleton organization"/>
    <property type="evidence" value="ECO:0007669"/>
    <property type="project" value="TreeGrafter"/>
</dbReference>
<dbReference type="GO" id="GO:0005737">
    <property type="term" value="C:cytoplasm"/>
    <property type="evidence" value="ECO:0007669"/>
    <property type="project" value="UniProtKB-SubCell"/>
</dbReference>
<keyword evidence="4" id="KW-1133">Transmembrane helix</keyword>
<keyword evidence="4" id="KW-0472">Membrane</keyword>
<reference evidence="5 6" key="1">
    <citation type="journal article" date="2013" name="Curr. Biol.">
        <title>The Genome of the Foraminiferan Reticulomyxa filosa.</title>
        <authorList>
            <person name="Glockner G."/>
            <person name="Hulsmann N."/>
            <person name="Schleicher M."/>
            <person name="Noegel A.A."/>
            <person name="Eichinger L."/>
            <person name="Gallinger C."/>
            <person name="Pawlowski J."/>
            <person name="Sierra R."/>
            <person name="Euteneuer U."/>
            <person name="Pillet L."/>
            <person name="Moustafa A."/>
            <person name="Platzer M."/>
            <person name="Groth M."/>
            <person name="Szafranski K."/>
            <person name="Schliwa M."/>
        </authorList>
    </citation>
    <scope>NUCLEOTIDE SEQUENCE [LARGE SCALE GENOMIC DNA]</scope>
</reference>
<evidence type="ECO:0000256" key="3">
    <source>
        <dbReference type="SAM" id="MobiDB-lite"/>
    </source>
</evidence>
<name>X6NXE5_RETFI</name>
<feature type="compositionally biased region" description="Low complexity" evidence="3">
    <location>
        <begin position="133"/>
        <end position="144"/>
    </location>
</feature>
<dbReference type="PANTHER" id="PTHR12085">
    <property type="entry name" value="SERINE/THREONINE-PROTEIN PHOSPHATASE 2A REGULATORY SUBUNIT B'' SUBUNIT GAMMA"/>
    <property type="match status" value="1"/>
</dbReference>
<feature type="region of interest" description="Disordered" evidence="3">
    <location>
        <begin position="112"/>
        <end position="144"/>
    </location>
</feature>
<sequence>MLHHYVTMCRYDGLGEHYITEADLEVFIADQIEMIGSLSRIEESFQPYYIYHAVRKFMFMLDPKHKGKNYFILFFLIYTWLYSFLFCKIPITEMLCSDVFQELNQFRFEHDDTSNTTSSANGNCIGTDGTTKSNSSGLNETNNNNSNNNINNWFSPQYAMKVYRLYLQLDTDRKGTLNKTELLQFNNSSLSNLCVDRLFEVKKTWDHEFDYKGFLDFIIAVENKKTFPAFCYFWEVLDLQGQGYLTPFDIRTLFRVFRFKKKWDYLDWNPQILRTLWYDTSLFSEIVDMVHPNDNQKITQQELYKSGMHATIIDILTDVKGFWEYDNREAIILQGNNEEDL</sequence>
<comment type="subcellular location">
    <subcellularLocation>
        <location evidence="1">Cytoplasm</location>
    </subcellularLocation>
</comment>
<keyword evidence="6" id="KW-1185">Reference proteome</keyword>
<dbReference type="GO" id="GO:0000226">
    <property type="term" value="P:microtubule cytoskeleton organization"/>
    <property type="evidence" value="ECO:0007669"/>
    <property type="project" value="TreeGrafter"/>
</dbReference>
<comment type="caution">
    <text evidence="5">The sequence shown here is derived from an EMBL/GenBank/DDBJ whole genome shotgun (WGS) entry which is preliminary data.</text>
</comment>
<dbReference type="PANTHER" id="PTHR12085:SF3">
    <property type="entry name" value="SERINE_THREONINE-PROTEIN PHOSPHATASE 2A REGULATORY SUBUNIT B'' SUBUNIT GAMMA"/>
    <property type="match status" value="1"/>
</dbReference>
<feature type="transmembrane region" description="Helical" evidence="4">
    <location>
        <begin position="70"/>
        <end position="91"/>
    </location>
</feature>
<organism evidence="5 6">
    <name type="scientific">Reticulomyxa filosa</name>
    <dbReference type="NCBI Taxonomy" id="46433"/>
    <lineage>
        <taxon>Eukaryota</taxon>
        <taxon>Sar</taxon>
        <taxon>Rhizaria</taxon>
        <taxon>Retaria</taxon>
        <taxon>Foraminifera</taxon>
        <taxon>Monothalamids</taxon>
        <taxon>Reticulomyxidae</taxon>
        <taxon>Reticulomyxa</taxon>
    </lineage>
</organism>
<evidence type="ECO:0000256" key="2">
    <source>
        <dbReference type="ARBA" id="ARBA00022490"/>
    </source>
</evidence>
<dbReference type="GO" id="GO:0005819">
    <property type="term" value="C:spindle"/>
    <property type="evidence" value="ECO:0007669"/>
    <property type="project" value="TreeGrafter"/>
</dbReference>
<keyword evidence="2" id="KW-0963">Cytoplasm</keyword>
<evidence type="ECO:0000256" key="4">
    <source>
        <dbReference type="SAM" id="Phobius"/>
    </source>
</evidence>
<dbReference type="GO" id="GO:0035303">
    <property type="term" value="P:regulation of dephosphorylation"/>
    <property type="evidence" value="ECO:0007669"/>
    <property type="project" value="InterPro"/>
</dbReference>